<protein>
    <submittedName>
        <fullName evidence="2">Neuraminidase (Sialidase)</fullName>
    </submittedName>
</protein>
<dbReference type="PANTHER" id="PTHR43752:SF2">
    <property type="entry name" value="BNR_ASP-BOX REPEAT FAMILY PROTEIN"/>
    <property type="match status" value="1"/>
</dbReference>
<dbReference type="PANTHER" id="PTHR43752">
    <property type="entry name" value="BNR/ASP-BOX REPEAT FAMILY PROTEIN"/>
    <property type="match status" value="1"/>
</dbReference>
<accession>A0A229UKP4</accession>
<dbReference type="RefSeq" id="WP_094017137.1">
    <property type="nucleotide sequence ID" value="NZ_NMQW01000035.1"/>
</dbReference>
<dbReference type="SUPFAM" id="SSF50939">
    <property type="entry name" value="Sialidases"/>
    <property type="match status" value="1"/>
</dbReference>
<dbReference type="OrthoDB" id="41724at2"/>
<dbReference type="EMBL" id="NMQW01000035">
    <property type="protein sequence ID" value="OXM84028.1"/>
    <property type="molecule type" value="Genomic_DNA"/>
</dbReference>
<evidence type="ECO:0000313" key="2">
    <source>
        <dbReference type="EMBL" id="OXM84028.1"/>
    </source>
</evidence>
<keyword evidence="3" id="KW-1185">Reference proteome</keyword>
<dbReference type="Pfam" id="PF13088">
    <property type="entry name" value="BNR_2"/>
    <property type="match status" value="1"/>
</dbReference>
<evidence type="ECO:0000259" key="1">
    <source>
        <dbReference type="Pfam" id="PF13088"/>
    </source>
</evidence>
<sequence length="342" mass="37610">MLTLEAKDLIFQPANQPFASCHASHLAVLPNGDVLAAWFAGSKEGAGDVAIWGSRLHDGRWTEPRVLADEPGLPHWNPVFHLNGSGDLLLYYKVGHLIKQWYTRVMVSKDGGHSWSEPAELVPGDRGGRGPVRNKLLVLADGTWLAPASTEDGIWQAVVDISRDQGRTWSTSSWVRIEELNYNEISKVTGSPIPVSEQSFVGRGVIQPALWESAPDQVHMLLRSSEGSIYRSDSTDGGRTWSDAYATSLPNNNSGIDVARLDDGTLVLAYNPVGVNWGVRTPLVLSVSRDNGNSWSEAFVLEEGEGEFSYPAIMAKGSRLYLTYTWNRESIVFCQLVVNECK</sequence>
<dbReference type="Gene3D" id="2.120.10.10">
    <property type="match status" value="1"/>
</dbReference>
<organism evidence="2 3">
    <name type="scientific">Paenibacillus rigui</name>
    <dbReference type="NCBI Taxonomy" id="554312"/>
    <lineage>
        <taxon>Bacteria</taxon>
        <taxon>Bacillati</taxon>
        <taxon>Bacillota</taxon>
        <taxon>Bacilli</taxon>
        <taxon>Bacillales</taxon>
        <taxon>Paenibacillaceae</taxon>
        <taxon>Paenibacillus</taxon>
    </lineage>
</organism>
<evidence type="ECO:0000313" key="3">
    <source>
        <dbReference type="Proteomes" id="UP000215509"/>
    </source>
</evidence>
<dbReference type="Proteomes" id="UP000215509">
    <property type="component" value="Unassembled WGS sequence"/>
</dbReference>
<reference evidence="2 3" key="1">
    <citation type="submission" date="2017-07" db="EMBL/GenBank/DDBJ databases">
        <title>Genome sequencing and assembly of Paenibacillus rigui.</title>
        <authorList>
            <person name="Mayilraj S."/>
        </authorList>
    </citation>
    <scope>NUCLEOTIDE SEQUENCE [LARGE SCALE GENOMIC DNA]</scope>
    <source>
        <strain evidence="2 3">JCM 16352</strain>
    </source>
</reference>
<gene>
    <name evidence="2" type="ORF">CF651_22545</name>
</gene>
<dbReference type="InterPro" id="IPR036278">
    <property type="entry name" value="Sialidase_sf"/>
</dbReference>
<comment type="caution">
    <text evidence="2">The sequence shown here is derived from an EMBL/GenBank/DDBJ whole genome shotgun (WGS) entry which is preliminary data.</text>
</comment>
<dbReference type="InterPro" id="IPR011040">
    <property type="entry name" value="Sialidase"/>
</dbReference>
<proteinExistence type="predicted"/>
<dbReference type="AlphaFoldDB" id="A0A229UKP4"/>
<feature type="domain" description="Sialidase" evidence="1">
    <location>
        <begin position="32"/>
        <end position="317"/>
    </location>
</feature>
<name>A0A229UKP4_9BACL</name>
<dbReference type="CDD" id="cd15482">
    <property type="entry name" value="Sialidase_non-viral"/>
    <property type="match status" value="1"/>
</dbReference>